<keyword evidence="7" id="KW-0539">Nucleus</keyword>
<reference evidence="13" key="1">
    <citation type="submission" date="2013-04" db="EMBL/GenBank/DDBJ databases">
        <title>The Genome Sequence of Fonticula alba ATCC 38817.</title>
        <authorList>
            <consortium name="The Broad Institute Genomics Platform"/>
            <person name="Russ C."/>
            <person name="Cuomo C."/>
            <person name="Burger G."/>
            <person name="Gray M.W."/>
            <person name="Holland P.W.H."/>
            <person name="King N."/>
            <person name="Lang F.B.F."/>
            <person name="Roger A.J."/>
            <person name="Ruiz-Trillo I."/>
            <person name="Brown M."/>
            <person name="Walker B."/>
            <person name="Young S."/>
            <person name="Zeng Q."/>
            <person name="Gargeya S."/>
            <person name="Fitzgerald M."/>
            <person name="Haas B."/>
            <person name="Abouelleil A."/>
            <person name="Allen A.W."/>
            <person name="Alvarado L."/>
            <person name="Arachchi H.M."/>
            <person name="Berlin A.M."/>
            <person name="Chapman S.B."/>
            <person name="Gainer-Dewar J."/>
            <person name="Goldberg J."/>
            <person name="Griggs A."/>
            <person name="Gujja S."/>
            <person name="Hansen M."/>
            <person name="Howarth C."/>
            <person name="Imamovic A."/>
            <person name="Ireland A."/>
            <person name="Larimer J."/>
            <person name="McCowan C."/>
            <person name="Murphy C."/>
            <person name="Pearson M."/>
            <person name="Poon T.W."/>
            <person name="Priest M."/>
            <person name="Roberts A."/>
            <person name="Saif S."/>
            <person name="Shea T."/>
            <person name="Sisk P."/>
            <person name="Sykes S."/>
            <person name="Wortman J."/>
            <person name="Nusbaum C."/>
            <person name="Birren B."/>
        </authorList>
    </citation>
    <scope>NUCLEOTIDE SEQUENCE [LARGE SCALE GENOMIC DNA]</scope>
    <source>
        <strain evidence="13">ATCC 38817</strain>
    </source>
</reference>
<dbReference type="InterPro" id="IPR020097">
    <property type="entry name" value="PsdUridine_synth_TruA_a/b_dom"/>
</dbReference>
<dbReference type="Pfam" id="PF01416">
    <property type="entry name" value="PseudoU_synth_1"/>
    <property type="match status" value="1"/>
</dbReference>
<keyword evidence="5" id="KW-0819">tRNA processing</keyword>
<feature type="region of interest" description="Disordered" evidence="11">
    <location>
        <begin position="108"/>
        <end position="168"/>
    </location>
</feature>
<name>A0A058ZD28_FONAL</name>
<dbReference type="STRING" id="691883.A0A058ZD28"/>
<accession>A0A058ZD28</accession>
<dbReference type="FunFam" id="3.30.70.660:FF:000002">
    <property type="entry name" value="tRNA pseudouridine synthase"/>
    <property type="match status" value="1"/>
</dbReference>
<dbReference type="GeneID" id="20526412"/>
<gene>
    <name evidence="13" type="ORF">H696_01687</name>
</gene>
<protein>
    <submittedName>
        <fullName evidence="13">tRNA pseudouridine38-40 synthase</fullName>
    </submittedName>
</protein>
<dbReference type="FunFam" id="3.30.70.580:FF:000002">
    <property type="entry name" value="tRNA pseudouridine synthase"/>
    <property type="match status" value="1"/>
</dbReference>
<evidence type="ECO:0000256" key="3">
    <source>
        <dbReference type="ARBA" id="ARBA00009375"/>
    </source>
</evidence>
<dbReference type="InterPro" id="IPR020095">
    <property type="entry name" value="PsdUridine_synth_TruA_C"/>
</dbReference>
<dbReference type="eggNOG" id="KOG2553">
    <property type="taxonomic scope" value="Eukaryota"/>
</dbReference>
<evidence type="ECO:0000313" key="14">
    <source>
        <dbReference type="Proteomes" id="UP000030693"/>
    </source>
</evidence>
<dbReference type="Proteomes" id="UP000030693">
    <property type="component" value="Unassembled WGS sequence"/>
</dbReference>
<feature type="region of interest" description="Disordered" evidence="11">
    <location>
        <begin position="322"/>
        <end position="379"/>
    </location>
</feature>
<dbReference type="GO" id="GO:0006397">
    <property type="term" value="P:mRNA processing"/>
    <property type="evidence" value="ECO:0007669"/>
    <property type="project" value="UniProtKB-KW"/>
</dbReference>
<evidence type="ECO:0000256" key="7">
    <source>
        <dbReference type="ARBA" id="ARBA00023242"/>
    </source>
</evidence>
<dbReference type="GO" id="GO:0031119">
    <property type="term" value="P:tRNA pseudouridine synthesis"/>
    <property type="evidence" value="ECO:0007669"/>
    <property type="project" value="InterPro"/>
</dbReference>
<evidence type="ECO:0000313" key="13">
    <source>
        <dbReference type="EMBL" id="KCV72289.1"/>
    </source>
</evidence>
<feature type="compositionally biased region" description="Acidic residues" evidence="11">
    <location>
        <begin position="363"/>
        <end position="379"/>
    </location>
</feature>
<dbReference type="SUPFAM" id="SSF55120">
    <property type="entry name" value="Pseudouridine synthase"/>
    <property type="match status" value="1"/>
</dbReference>
<evidence type="ECO:0000256" key="8">
    <source>
        <dbReference type="ARBA" id="ARBA00036943"/>
    </source>
</evidence>
<dbReference type="InterPro" id="IPR041708">
    <property type="entry name" value="PUS1/PUS2-like"/>
</dbReference>
<evidence type="ECO:0000256" key="1">
    <source>
        <dbReference type="ARBA" id="ARBA00001166"/>
    </source>
</evidence>
<evidence type="ECO:0000256" key="2">
    <source>
        <dbReference type="ARBA" id="ARBA00004123"/>
    </source>
</evidence>
<dbReference type="GO" id="GO:0003723">
    <property type="term" value="F:RNA binding"/>
    <property type="evidence" value="ECO:0007669"/>
    <property type="project" value="InterPro"/>
</dbReference>
<evidence type="ECO:0000256" key="9">
    <source>
        <dbReference type="PIRSR" id="PIRSR641708-1"/>
    </source>
</evidence>
<dbReference type="GO" id="GO:0005634">
    <property type="term" value="C:nucleus"/>
    <property type="evidence" value="ECO:0007669"/>
    <property type="project" value="UniProtKB-SubCell"/>
</dbReference>
<dbReference type="InterPro" id="IPR001406">
    <property type="entry name" value="PsdUridine_synth_TruA"/>
</dbReference>
<sequence>MLSTIRALPPSRLICRLPSFAAPLPPAILPLLHRRRLHLSQRSNLNGPQSAPHVFSLPSPFRAPAAFFSSSSHKSMSTDESLAQSPVMTDAPMSSTVAGVVSATMADDDVTTTGTKRPLDDTESDTDSTGKPARKKKMSNNRKRAFSRDPNDSDDDIDTDIPRDAEGRRLPRRKVAMLVAFSGRNYHGMQINKELPTIEKELFQALVGANLVPAGNLDCPQKFKFMRAARTDRGVHAAGMVVSLKMVFQPEVIGETIRKLNELLPADIAVIDIRRTINSFHAKNHCDARVYEYLIPTYMFAPNPESAERALTAARALQAMHAAQPAPGSEPAAPAATEVEAAPAAAAPPKRRAAKRRGGNRDGDDDSGPESDSELGTEDVATDLGAFADIKYIPPRDLENSPFISPADRAAFRIDAALLDRVRLFLRQYEGTKNFHNYTSGKLPTDPSAKRIIHWFRCAEPRIIDGVEWVPLQVKGQSFMMHQIRRMVGLVVALLRVGAPEGCISLTLGSKACFVPRAPGAGLFLDQILFESYSRRLISINSEQPPLDWNITHQETIAAFKQSQIYPSMVEAEQEDQFAEFLDYVDRHSILMSYVWDQAHLTADEPASAGIDAAKGTAPEASS</sequence>
<feature type="compositionally biased region" description="Low complexity" evidence="11">
    <location>
        <begin position="322"/>
        <end position="348"/>
    </location>
</feature>
<dbReference type="AlphaFoldDB" id="A0A058ZD28"/>
<dbReference type="RefSeq" id="XP_009493868.1">
    <property type="nucleotide sequence ID" value="XM_009495593.1"/>
</dbReference>
<dbReference type="CDD" id="cd02568">
    <property type="entry name" value="PseudoU_synth_PUS1_PUS2"/>
    <property type="match status" value="1"/>
</dbReference>
<keyword evidence="6" id="KW-0413">Isomerase</keyword>
<keyword evidence="4" id="KW-0507">mRNA processing</keyword>
<comment type="catalytic activity">
    <reaction evidence="1">
        <text>a uridine in mRNA = a pseudouridine in mRNA</text>
        <dbReference type="Rhea" id="RHEA:56644"/>
        <dbReference type="Rhea" id="RHEA-COMP:14658"/>
        <dbReference type="Rhea" id="RHEA-COMP:14659"/>
        <dbReference type="ChEBI" id="CHEBI:65314"/>
        <dbReference type="ChEBI" id="CHEBI:65315"/>
    </reaction>
</comment>
<comment type="similarity">
    <text evidence="3">Belongs to the tRNA pseudouridine synthase TruA family.</text>
</comment>
<dbReference type="GO" id="GO:0009982">
    <property type="term" value="F:pseudouridine synthase activity"/>
    <property type="evidence" value="ECO:0007669"/>
    <property type="project" value="InterPro"/>
</dbReference>
<comment type="subcellular location">
    <subcellularLocation>
        <location evidence="2">Nucleus</location>
    </subcellularLocation>
</comment>
<evidence type="ECO:0000256" key="6">
    <source>
        <dbReference type="ARBA" id="ARBA00023235"/>
    </source>
</evidence>
<evidence type="ECO:0000256" key="10">
    <source>
        <dbReference type="PIRSR" id="PIRSR641708-2"/>
    </source>
</evidence>
<dbReference type="PANTHER" id="PTHR11142">
    <property type="entry name" value="PSEUDOURIDYLATE SYNTHASE"/>
    <property type="match status" value="1"/>
</dbReference>
<feature type="active site" description="Nucleophile" evidence="9">
    <location>
        <position position="232"/>
    </location>
</feature>
<proteinExistence type="inferred from homology"/>
<organism evidence="13">
    <name type="scientific">Fonticula alba</name>
    <name type="common">Slime mold</name>
    <dbReference type="NCBI Taxonomy" id="691883"/>
    <lineage>
        <taxon>Eukaryota</taxon>
        <taxon>Rotosphaerida</taxon>
        <taxon>Fonticulaceae</taxon>
        <taxon>Fonticula</taxon>
    </lineage>
</organism>
<evidence type="ECO:0000256" key="11">
    <source>
        <dbReference type="SAM" id="MobiDB-lite"/>
    </source>
</evidence>
<evidence type="ECO:0000259" key="12">
    <source>
        <dbReference type="Pfam" id="PF01416"/>
    </source>
</evidence>
<feature type="compositionally biased region" description="Basic residues" evidence="11">
    <location>
        <begin position="349"/>
        <end position="358"/>
    </location>
</feature>
<dbReference type="EMBL" id="KB932202">
    <property type="protein sequence ID" value="KCV72289.1"/>
    <property type="molecule type" value="Genomic_DNA"/>
</dbReference>
<evidence type="ECO:0000256" key="4">
    <source>
        <dbReference type="ARBA" id="ARBA00022664"/>
    </source>
</evidence>
<dbReference type="GO" id="GO:1990481">
    <property type="term" value="P:mRNA pseudouridine synthesis"/>
    <property type="evidence" value="ECO:0007669"/>
    <property type="project" value="TreeGrafter"/>
</dbReference>
<dbReference type="Gene3D" id="3.30.70.660">
    <property type="entry name" value="Pseudouridine synthase I, catalytic domain, C-terminal subdomain"/>
    <property type="match status" value="1"/>
</dbReference>
<feature type="domain" description="Pseudouridine synthase I TruA alpha/beta" evidence="12">
    <location>
        <begin position="427"/>
        <end position="496"/>
    </location>
</feature>
<dbReference type="InterPro" id="IPR020094">
    <property type="entry name" value="TruA/RsuA/RluB/E/F_N"/>
</dbReference>
<keyword evidence="14" id="KW-1185">Reference proteome</keyword>
<dbReference type="InterPro" id="IPR020103">
    <property type="entry name" value="PsdUridine_synth_cat_dom_sf"/>
</dbReference>
<comment type="catalytic activity">
    <reaction evidence="8">
        <text>a uridine in tRNA = a pseudouridine in tRNA</text>
        <dbReference type="Rhea" id="RHEA:54572"/>
        <dbReference type="Rhea" id="RHEA-COMP:13339"/>
        <dbReference type="Rhea" id="RHEA-COMP:13934"/>
        <dbReference type="ChEBI" id="CHEBI:65314"/>
        <dbReference type="ChEBI" id="CHEBI:65315"/>
    </reaction>
</comment>
<feature type="binding site" evidence="10">
    <location>
        <position position="291"/>
    </location>
    <ligand>
        <name>substrate</name>
    </ligand>
</feature>
<dbReference type="PANTHER" id="PTHR11142:SF4">
    <property type="entry name" value="PSEUDOURIDYLATE SYNTHASE 1 HOMOLOG"/>
    <property type="match status" value="1"/>
</dbReference>
<feature type="compositionally biased region" description="Basic residues" evidence="11">
    <location>
        <begin position="132"/>
        <end position="145"/>
    </location>
</feature>
<dbReference type="OrthoDB" id="10256309at2759"/>
<evidence type="ECO:0000256" key="5">
    <source>
        <dbReference type="ARBA" id="ARBA00022694"/>
    </source>
</evidence>
<dbReference type="Gene3D" id="3.30.70.580">
    <property type="entry name" value="Pseudouridine synthase I, catalytic domain, N-terminal subdomain"/>
    <property type="match status" value="1"/>
</dbReference>